<sequence length="115" mass="12624">MHGDQVQAPAAPAASTAPRTFANQAETCRVSLHKLTETDIKGVYSLIVHVHHPSGLFGIVTLPMDQVPMEVAEDIGGKDWTHPLLQRMHREAMDQLYRRSLSAFDIAALAHEMAA</sequence>
<reference evidence="2" key="1">
    <citation type="journal article" date="2023" name="Int. J. Syst. Evol. Microbiol.">
        <title>Mesoterricola silvestris gen. nov., sp. nov., Mesoterricola sediminis sp. nov., Geothrix oryzae sp. nov., Geothrix edaphica sp. nov., Geothrix rubra sp. nov., and Geothrix limicola sp. nov., six novel members of Acidobacteriota isolated from soils.</title>
        <authorList>
            <person name="Itoh H."/>
            <person name="Sugisawa Y."/>
            <person name="Mise K."/>
            <person name="Xu Z."/>
            <person name="Kuniyasu M."/>
            <person name="Ushijima N."/>
            <person name="Kawano K."/>
            <person name="Kobayashi E."/>
            <person name="Shiratori Y."/>
            <person name="Masuda Y."/>
            <person name="Senoo K."/>
        </authorList>
    </citation>
    <scope>NUCLEOTIDE SEQUENCE [LARGE SCALE GENOMIC DNA]</scope>
    <source>
        <strain evidence="2">W79</strain>
    </source>
</reference>
<name>A0AA48KBA9_9BACT</name>
<dbReference type="Proteomes" id="UP001238179">
    <property type="component" value="Chromosome"/>
</dbReference>
<keyword evidence="2" id="KW-1185">Reference proteome</keyword>
<gene>
    <name evidence="1" type="ORF">METEAL_15120</name>
</gene>
<protein>
    <submittedName>
        <fullName evidence="1">Uncharacterized protein</fullName>
    </submittedName>
</protein>
<organism evidence="1 2">
    <name type="scientific">Mesoterricola silvestris</name>
    <dbReference type="NCBI Taxonomy" id="2927979"/>
    <lineage>
        <taxon>Bacteria</taxon>
        <taxon>Pseudomonadati</taxon>
        <taxon>Acidobacteriota</taxon>
        <taxon>Holophagae</taxon>
        <taxon>Holophagales</taxon>
        <taxon>Holophagaceae</taxon>
        <taxon>Mesoterricola</taxon>
    </lineage>
</organism>
<accession>A0AA48KBA9</accession>
<evidence type="ECO:0000313" key="2">
    <source>
        <dbReference type="Proteomes" id="UP001238179"/>
    </source>
</evidence>
<proteinExistence type="predicted"/>
<dbReference type="EMBL" id="AP027080">
    <property type="protein sequence ID" value="BDU72338.1"/>
    <property type="molecule type" value="Genomic_DNA"/>
</dbReference>
<dbReference type="KEGG" id="msil:METEAL_15120"/>
<evidence type="ECO:0000313" key="1">
    <source>
        <dbReference type="EMBL" id="BDU72338.1"/>
    </source>
</evidence>
<dbReference type="AlphaFoldDB" id="A0AA48KBA9"/>